<keyword evidence="6" id="KW-1185">Reference proteome</keyword>
<organism evidence="5 6">
    <name type="scientific">Ectobacillus antri</name>
    <dbReference type="NCBI Taxonomy" id="2486280"/>
    <lineage>
        <taxon>Bacteria</taxon>
        <taxon>Bacillati</taxon>
        <taxon>Bacillota</taxon>
        <taxon>Bacilli</taxon>
        <taxon>Bacillales</taxon>
        <taxon>Bacillaceae</taxon>
        <taxon>Ectobacillus</taxon>
    </lineage>
</organism>
<dbReference type="EMBL" id="JARULN010000023">
    <property type="protein sequence ID" value="MDG5755276.1"/>
    <property type="molecule type" value="Genomic_DNA"/>
</dbReference>
<evidence type="ECO:0000256" key="1">
    <source>
        <dbReference type="ARBA" id="ARBA00010923"/>
    </source>
</evidence>
<sequence>MSFEVWENKKLRDLTTKIGSGSTPKGGSKSYKKNGIPFIRSQNIYNCEFSPAGLVYIDNEQAKKLSNVELEEGDILLNITGDSVARCTEVPKQFIGGRVNQHVALIRVDKTQLSSKFLKYHLVSPRMQGFMLSLAQMGGTRAALTKGMIESFEISLPCLIEQQAIANILSSLDEKIEINNQINKKLEEMAQAIFKQWFVDFEFSNEEGKPYKSSGGKMVESELGMIPDGWGIGRLNEVANLSSESVNPQKHPDRVFEHFSIPALDNNKKPEMQVGLEIKSNKYVISEKVVLISKLNPITKRIWRPFPQGKHPICSTEFMVYVPKISSTLPFVYELINSNAFNEMLISHATGSTGSRQRVKPSQTLEFKFPLPSMELINKFSETIEPLHVNASLKLIENQKLILIRDTLLPKLMSGEIRVPVE</sequence>
<dbReference type="PANTHER" id="PTHR30408:SF13">
    <property type="entry name" value="TYPE I RESTRICTION ENZYME HINDI SPECIFICITY SUBUNIT"/>
    <property type="match status" value="1"/>
</dbReference>
<dbReference type="SUPFAM" id="SSF116734">
    <property type="entry name" value="DNA methylase specificity domain"/>
    <property type="match status" value="2"/>
</dbReference>
<name>A0ABT6H9T4_9BACI</name>
<dbReference type="CDD" id="cd17256">
    <property type="entry name" value="RMtype1_S_EcoJA65PI-TRD1-CR1_like"/>
    <property type="match status" value="1"/>
</dbReference>
<accession>A0ABT6H9T4</accession>
<keyword evidence="5" id="KW-0378">Hydrolase</keyword>
<dbReference type="InterPro" id="IPR000055">
    <property type="entry name" value="Restrct_endonuc_typeI_TRD"/>
</dbReference>
<dbReference type="InterPro" id="IPR052021">
    <property type="entry name" value="Type-I_RS_S_subunit"/>
</dbReference>
<proteinExistence type="inferred from homology"/>
<reference evidence="5 6" key="1">
    <citation type="submission" date="2023-04" db="EMBL/GenBank/DDBJ databases">
        <title>Ectobacillus antri isolated from activated sludge.</title>
        <authorList>
            <person name="Yan P."/>
            <person name="Liu X."/>
        </authorList>
    </citation>
    <scope>NUCLEOTIDE SEQUENCE [LARGE SCALE GENOMIC DNA]</scope>
    <source>
        <strain evidence="5 6">C18H</strain>
    </source>
</reference>
<dbReference type="RefSeq" id="WP_278018569.1">
    <property type="nucleotide sequence ID" value="NZ_JARRRY010000021.1"/>
</dbReference>
<dbReference type="Proteomes" id="UP001218246">
    <property type="component" value="Unassembled WGS sequence"/>
</dbReference>
<dbReference type="InterPro" id="IPR044946">
    <property type="entry name" value="Restrct_endonuc_typeI_TRD_sf"/>
</dbReference>
<comment type="caution">
    <text evidence="5">The sequence shown here is derived from an EMBL/GenBank/DDBJ whole genome shotgun (WGS) entry which is preliminary data.</text>
</comment>
<feature type="domain" description="Type I restriction modification DNA specificity" evidence="4">
    <location>
        <begin position="6"/>
        <end position="188"/>
    </location>
</feature>
<dbReference type="PANTHER" id="PTHR30408">
    <property type="entry name" value="TYPE-1 RESTRICTION ENZYME ECOKI SPECIFICITY PROTEIN"/>
    <property type="match status" value="1"/>
</dbReference>
<evidence type="ECO:0000256" key="3">
    <source>
        <dbReference type="ARBA" id="ARBA00023125"/>
    </source>
</evidence>
<keyword evidence="5" id="KW-0540">Nuclease</keyword>
<evidence type="ECO:0000313" key="5">
    <source>
        <dbReference type="EMBL" id="MDG5755276.1"/>
    </source>
</evidence>
<evidence type="ECO:0000259" key="4">
    <source>
        <dbReference type="Pfam" id="PF01420"/>
    </source>
</evidence>
<dbReference type="Gene3D" id="3.90.220.20">
    <property type="entry name" value="DNA methylase specificity domains"/>
    <property type="match status" value="2"/>
</dbReference>
<gene>
    <name evidence="5" type="ORF">P6P90_15260</name>
</gene>
<evidence type="ECO:0000313" key="6">
    <source>
        <dbReference type="Proteomes" id="UP001218246"/>
    </source>
</evidence>
<comment type="similarity">
    <text evidence="1">Belongs to the type-I restriction system S methylase family.</text>
</comment>
<protein>
    <submittedName>
        <fullName evidence="5">Restriction endonuclease subunit S</fullName>
    </submittedName>
</protein>
<keyword evidence="2" id="KW-0680">Restriction system</keyword>
<keyword evidence="5" id="KW-0255">Endonuclease</keyword>
<evidence type="ECO:0000256" key="2">
    <source>
        <dbReference type="ARBA" id="ARBA00022747"/>
    </source>
</evidence>
<keyword evidence="3" id="KW-0238">DNA-binding</keyword>
<dbReference type="GO" id="GO:0004519">
    <property type="term" value="F:endonuclease activity"/>
    <property type="evidence" value="ECO:0007669"/>
    <property type="project" value="UniProtKB-KW"/>
</dbReference>
<dbReference type="Pfam" id="PF01420">
    <property type="entry name" value="Methylase_S"/>
    <property type="match status" value="1"/>
</dbReference>